<organism evidence="9">
    <name type="scientific">marine metagenome</name>
    <dbReference type="NCBI Taxonomy" id="408172"/>
    <lineage>
        <taxon>unclassified sequences</taxon>
        <taxon>metagenomes</taxon>
        <taxon>ecological metagenomes</taxon>
    </lineage>
</organism>
<evidence type="ECO:0000256" key="8">
    <source>
        <dbReference type="SAM" id="Phobius"/>
    </source>
</evidence>
<sequence>MTTTDQTPEAGRLKPAELRPWWVVSGVLAVVVAGIAGLVLGPAQIGTWDVLVELVDRLPFIDTESGLGERQQAIIWEIRLPRVVLGLLVGAMLATAGGAYQGVFRNPLADPYLLGVAAGAGFGATVAIVSGLGDGIGIIDPIPMMAFAGALVAVVLTYLVGATGGRLDPVTSLVLAGVAVASFFTAIQTFVQQRHSETIRQVYFFVLGQLRTAGWDEVTLLAPYTGVCLAVILAVRRRMDTLAVGDEEAGALGLDVRRVRLVTVVAASLGTAAAVSVSGLIGFVGIIVPHTIRLLFGSSYRVILPLTVLFGGAFLVAADLVARLALEPAEMPIGVVTAFLGAPFFVLILRTTRRSR</sequence>
<evidence type="ECO:0000256" key="6">
    <source>
        <dbReference type="ARBA" id="ARBA00022989"/>
    </source>
</evidence>
<feature type="transmembrane region" description="Helical" evidence="8">
    <location>
        <begin position="80"/>
        <end position="100"/>
    </location>
</feature>
<feature type="transmembrane region" description="Helical" evidence="8">
    <location>
        <begin position="170"/>
        <end position="191"/>
    </location>
</feature>
<feature type="transmembrane region" description="Helical" evidence="8">
    <location>
        <begin position="300"/>
        <end position="325"/>
    </location>
</feature>
<dbReference type="CDD" id="cd06550">
    <property type="entry name" value="TM_ABC_iron-siderophores_like"/>
    <property type="match status" value="1"/>
</dbReference>
<dbReference type="GO" id="GO:0022857">
    <property type="term" value="F:transmembrane transporter activity"/>
    <property type="evidence" value="ECO:0007669"/>
    <property type="project" value="InterPro"/>
</dbReference>
<dbReference type="GO" id="GO:0033214">
    <property type="term" value="P:siderophore-iron import into cell"/>
    <property type="evidence" value="ECO:0007669"/>
    <property type="project" value="TreeGrafter"/>
</dbReference>
<protein>
    <recommendedName>
        <fullName evidence="10">ABC transporter permease protein</fullName>
    </recommendedName>
</protein>
<evidence type="ECO:0000256" key="7">
    <source>
        <dbReference type="ARBA" id="ARBA00023136"/>
    </source>
</evidence>
<keyword evidence="5 8" id="KW-0812">Transmembrane</keyword>
<feature type="transmembrane region" description="Helical" evidence="8">
    <location>
        <begin position="218"/>
        <end position="235"/>
    </location>
</feature>
<dbReference type="PANTHER" id="PTHR30472:SF25">
    <property type="entry name" value="ABC TRANSPORTER PERMEASE PROTEIN MJ0876-RELATED"/>
    <property type="match status" value="1"/>
</dbReference>
<feature type="transmembrane region" description="Helical" evidence="8">
    <location>
        <begin position="331"/>
        <end position="349"/>
    </location>
</feature>
<evidence type="ECO:0000256" key="3">
    <source>
        <dbReference type="ARBA" id="ARBA00022448"/>
    </source>
</evidence>
<evidence type="ECO:0008006" key="10">
    <source>
        <dbReference type="Google" id="ProtNLM"/>
    </source>
</evidence>
<evidence type="ECO:0000256" key="1">
    <source>
        <dbReference type="ARBA" id="ARBA00004651"/>
    </source>
</evidence>
<keyword evidence="7 8" id="KW-0472">Membrane</keyword>
<comment type="similarity">
    <text evidence="2">Belongs to the binding-protein-dependent transport system permease family. FecCD subfamily.</text>
</comment>
<proteinExistence type="inferred from homology"/>
<accession>A0A381RC66</accession>
<gene>
    <name evidence="9" type="ORF">METZ01_LOCUS42094</name>
</gene>
<evidence type="ECO:0000256" key="4">
    <source>
        <dbReference type="ARBA" id="ARBA00022475"/>
    </source>
</evidence>
<dbReference type="InterPro" id="IPR037294">
    <property type="entry name" value="ABC_BtuC-like"/>
</dbReference>
<dbReference type="AlphaFoldDB" id="A0A381RC66"/>
<evidence type="ECO:0000313" key="9">
    <source>
        <dbReference type="EMBL" id="SUZ89240.1"/>
    </source>
</evidence>
<feature type="transmembrane region" description="Helical" evidence="8">
    <location>
        <begin position="112"/>
        <end position="132"/>
    </location>
</feature>
<dbReference type="Pfam" id="PF01032">
    <property type="entry name" value="FecCD"/>
    <property type="match status" value="1"/>
</dbReference>
<name>A0A381RC66_9ZZZZ</name>
<feature type="transmembrane region" description="Helical" evidence="8">
    <location>
        <begin position="20"/>
        <end position="40"/>
    </location>
</feature>
<keyword evidence="3" id="KW-0813">Transport</keyword>
<dbReference type="GO" id="GO:0005886">
    <property type="term" value="C:plasma membrane"/>
    <property type="evidence" value="ECO:0007669"/>
    <property type="project" value="UniProtKB-SubCell"/>
</dbReference>
<keyword evidence="4" id="KW-1003">Cell membrane</keyword>
<dbReference type="FunFam" id="1.10.3470.10:FF:000001">
    <property type="entry name" value="Vitamin B12 ABC transporter permease BtuC"/>
    <property type="match status" value="1"/>
</dbReference>
<evidence type="ECO:0000256" key="2">
    <source>
        <dbReference type="ARBA" id="ARBA00007935"/>
    </source>
</evidence>
<dbReference type="PANTHER" id="PTHR30472">
    <property type="entry name" value="FERRIC ENTEROBACTIN TRANSPORT SYSTEM PERMEASE PROTEIN"/>
    <property type="match status" value="1"/>
</dbReference>
<evidence type="ECO:0000256" key="5">
    <source>
        <dbReference type="ARBA" id="ARBA00022692"/>
    </source>
</evidence>
<dbReference type="SUPFAM" id="SSF81345">
    <property type="entry name" value="ABC transporter involved in vitamin B12 uptake, BtuC"/>
    <property type="match status" value="1"/>
</dbReference>
<feature type="transmembrane region" description="Helical" evidence="8">
    <location>
        <begin position="261"/>
        <end position="288"/>
    </location>
</feature>
<keyword evidence="6 8" id="KW-1133">Transmembrane helix</keyword>
<feature type="transmembrane region" description="Helical" evidence="8">
    <location>
        <begin position="144"/>
        <end position="164"/>
    </location>
</feature>
<dbReference type="EMBL" id="UINC01001811">
    <property type="protein sequence ID" value="SUZ89240.1"/>
    <property type="molecule type" value="Genomic_DNA"/>
</dbReference>
<comment type="subcellular location">
    <subcellularLocation>
        <location evidence="1">Cell membrane</location>
        <topology evidence="1">Multi-pass membrane protein</topology>
    </subcellularLocation>
</comment>
<dbReference type="Gene3D" id="1.10.3470.10">
    <property type="entry name" value="ABC transporter involved in vitamin B12 uptake, BtuC"/>
    <property type="match status" value="1"/>
</dbReference>
<dbReference type="InterPro" id="IPR000522">
    <property type="entry name" value="ABC_transptr_permease_BtuC"/>
</dbReference>
<reference evidence="9" key="1">
    <citation type="submission" date="2018-05" db="EMBL/GenBank/DDBJ databases">
        <authorList>
            <person name="Lanie J.A."/>
            <person name="Ng W.-L."/>
            <person name="Kazmierczak K.M."/>
            <person name="Andrzejewski T.M."/>
            <person name="Davidsen T.M."/>
            <person name="Wayne K.J."/>
            <person name="Tettelin H."/>
            <person name="Glass J.I."/>
            <person name="Rusch D."/>
            <person name="Podicherti R."/>
            <person name="Tsui H.-C.T."/>
            <person name="Winkler M.E."/>
        </authorList>
    </citation>
    <scope>NUCLEOTIDE SEQUENCE</scope>
</reference>